<comment type="caution">
    <text evidence="2">The sequence shown here is derived from an EMBL/GenBank/DDBJ whole genome shotgun (WGS) entry which is preliminary data.</text>
</comment>
<evidence type="ECO:0000313" key="3">
    <source>
        <dbReference type="Proteomes" id="UP000178930"/>
    </source>
</evidence>
<gene>
    <name evidence="2" type="ORF">A2729_04270</name>
</gene>
<sequence length="184" mass="20268">MTREKNNLFRDLGIIILSFLIALILVKTGSLSNLINDFERWQYLGSFLAGIFFVSIFTVAPAAVALAGIAKNNSVLLTALLGGLGGLVGDYLLFRFVKNRLGADILSLVKHHPAKRLKEIFKLKIFHWLVPLIGALIIASPLPDELGLVLMGLNKMKNRNFIILSFTLNFLGILIIGLIAKNIN</sequence>
<feature type="transmembrane region" description="Helical" evidence="1">
    <location>
        <begin position="12"/>
        <end position="35"/>
    </location>
</feature>
<accession>A0A1G1XTH6</accession>
<dbReference type="EMBL" id="MHIB01000037">
    <property type="protein sequence ID" value="OGY43363.1"/>
    <property type="molecule type" value="Genomic_DNA"/>
</dbReference>
<dbReference type="AlphaFoldDB" id="A0A1G1XTH6"/>
<evidence type="ECO:0000313" key="2">
    <source>
        <dbReference type="EMBL" id="OGY43363.1"/>
    </source>
</evidence>
<feature type="transmembrane region" description="Helical" evidence="1">
    <location>
        <begin position="47"/>
        <end position="69"/>
    </location>
</feature>
<evidence type="ECO:0008006" key="4">
    <source>
        <dbReference type="Google" id="ProtNLM"/>
    </source>
</evidence>
<reference evidence="2 3" key="1">
    <citation type="journal article" date="2016" name="Nat. Commun.">
        <title>Thousands of microbial genomes shed light on interconnected biogeochemical processes in an aquifer system.</title>
        <authorList>
            <person name="Anantharaman K."/>
            <person name="Brown C.T."/>
            <person name="Hug L.A."/>
            <person name="Sharon I."/>
            <person name="Castelle C.J."/>
            <person name="Probst A.J."/>
            <person name="Thomas B.C."/>
            <person name="Singh A."/>
            <person name="Wilkins M.J."/>
            <person name="Karaoz U."/>
            <person name="Brodie E.L."/>
            <person name="Williams K.H."/>
            <person name="Hubbard S.S."/>
            <person name="Banfield J.F."/>
        </authorList>
    </citation>
    <scope>NUCLEOTIDE SEQUENCE [LARGE SCALE GENOMIC DNA]</scope>
</reference>
<keyword evidence="1" id="KW-0812">Transmembrane</keyword>
<keyword evidence="1" id="KW-1133">Transmembrane helix</keyword>
<feature type="transmembrane region" description="Helical" evidence="1">
    <location>
        <begin position="125"/>
        <end position="142"/>
    </location>
</feature>
<keyword evidence="1" id="KW-0472">Membrane</keyword>
<feature type="transmembrane region" description="Helical" evidence="1">
    <location>
        <begin position="162"/>
        <end position="180"/>
    </location>
</feature>
<proteinExistence type="predicted"/>
<dbReference type="Proteomes" id="UP000178930">
    <property type="component" value="Unassembled WGS sequence"/>
</dbReference>
<feature type="transmembrane region" description="Helical" evidence="1">
    <location>
        <begin position="75"/>
        <end position="94"/>
    </location>
</feature>
<dbReference type="STRING" id="1797532.A2729_04270"/>
<evidence type="ECO:0000256" key="1">
    <source>
        <dbReference type="SAM" id="Phobius"/>
    </source>
</evidence>
<name>A0A1G1XTH6_9BACT</name>
<protein>
    <recommendedName>
        <fullName evidence="4">TVP38/TMEM64 family membrane protein</fullName>
    </recommendedName>
</protein>
<organism evidence="2 3">
    <name type="scientific">Candidatus Buchananbacteria bacterium RIFCSPHIGHO2_01_FULL_39_14</name>
    <dbReference type="NCBI Taxonomy" id="1797532"/>
    <lineage>
        <taxon>Bacteria</taxon>
        <taxon>Candidatus Buchananiibacteriota</taxon>
    </lineage>
</organism>